<feature type="non-terminal residue" evidence="2">
    <location>
        <position position="1"/>
    </location>
</feature>
<evidence type="ECO:0000313" key="3">
    <source>
        <dbReference type="Proteomes" id="UP000316759"/>
    </source>
</evidence>
<evidence type="ECO:0000313" key="2">
    <source>
        <dbReference type="EMBL" id="TPP61517.1"/>
    </source>
</evidence>
<name>A0A504YU62_FASGI</name>
<sequence length="80" mass="9001">LFTHPFIFSPSSPGSEAQTEGVSPLDEASVHKRIDVYKQALVSIYPNRIWLHMILHEDPSIHSLPGRLACIHPPIYPSEE</sequence>
<proteinExistence type="predicted"/>
<comment type="caution">
    <text evidence="2">The sequence shown here is derived from an EMBL/GenBank/DDBJ whole genome shotgun (WGS) entry which is preliminary data.</text>
</comment>
<dbReference type="Proteomes" id="UP000316759">
    <property type="component" value="Unassembled WGS sequence"/>
</dbReference>
<accession>A0A504YU62</accession>
<gene>
    <name evidence="2" type="ORF">FGIG_07826</name>
</gene>
<keyword evidence="3" id="KW-1185">Reference proteome</keyword>
<dbReference type="AlphaFoldDB" id="A0A504YU62"/>
<protein>
    <submittedName>
        <fullName evidence="2">Uncharacterized protein</fullName>
    </submittedName>
</protein>
<reference evidence="2 3" key="1">
    <citation type="submission" date="2019-04" db="EMBL/GenBank/DDBJ databases">
        <title>Annotation for the trematode Fasciola gigantica.</title>
        <authorList>
            <person name="Choi Y.-J."/>
        </authorList>
    </citation>
    <scope>NUCLEOTIDE SEQUENCE [LARGE SCALE GENOMIC DNA]</scope>
    <source>
        <strain evidence="2">Uganda_cow_1</strain>
    </source>
</reference>
<feature type="compositionally biased region" description="Polar residues" evidence="1">
    <location>
        <begin position="9"/>
        <end position="21"/>
    </location>
</feature>
<evidence type="ECO:0000256" key="1">
    <source>
        <dbReference type="SAM" id="MobiDB-lite"/>
    </source>
</evidence>
<dbReference type="EMBL" id="SUNJ01008079">
    <property type="protein sequence ID" value="TPP61517.1"/>
    <property type="molecule type" value="Genomic_DNA"/>
</dbReference>
<organism evidence="2 3">
    <name type="scientific">Fasciola gigantica</name>
    <name type="common">Giant liver fluke</name>
    <dbReference type="NCBI Taxonomy" id="46835"/>
    <lineage>
        <taxon>Eukaryota</taxon>
        <taxon>Metazoa</taxon>
        <taxon>Spiralia</taxon>
        <taxon>Lophotrochozoa</taxon>
        <taxon>Platyhelminthes</taxon>
        <taxon>Trematoda</taxon>
        <taxon>Digenea</taxon>
        <taxon>Plagiorchiida</taxon>
        <taxon>Echinostomata</taxon>
        <taxon>Echinostomatoidea</taxon>
        <taxon>Fasciolidae</taxon>
        <taxon>Fasciola</taxon>
    </lineage>
</organism>
<feature type="region of interest" description="Disordered" evidence="1">
    <location>
        <begin position="1"/>
        <end position="24"/>
    </location>
</feature>